<name>A0A1G9JGV1_9BACT</name>
<evidence type="ECO:0000313" key="3">
    <source>
        <dbReference type="Proteomes" id="UP000182146"/>
    </source>
</evidence>
<feature type="transmembrane region" description="Helical" evidence="1">
    <location>
        <begin position="20"/>
        <end position="39"/>
    </location>
</feature>
<organism evidence="2 3">
    <name type="scientific">Geoalkalibacter ferrihydriticus</name>
    <dbReference type="NCBI Taxonomy" id="392333"/>
    <lineage>
        <taxon>Bacteria</taxon>
        <taxon>Pseudomonadati</taxon>
        <taxon>Thermodesulfobacteriota</taxon>
        <taxon>Desulfuromonadia</taxon>
        <taxon>Desulfuromonadales</taxon>
        <taxon>Geoalkalibacteraceae</taxon>
        <taxon>Geoalkalibacter</taxon>
    </lineage>
</organism>
<protein>
    <submittedName>
        <fullName evidence="2">Uncharacterized protein</fullName>
    </submittedName>
</protein>
<dbReference type="Proteomes" id="UP000182146">
    <property type="component" value="Unassembled WGS sequence"/>
</dbReference>
<dbReference type="EMBL" id="FNGU01000001">
    <property type="protein sequence ID" value="SDL36512.1"/>
    <property type="molecule type" value="Genomic_DNA"/>
</dbReference>
<accession>A0A1G9JGV1</accession>
<dbReference type="STRING" id="392333.SAMN05660860_00441"/>
<keyword evidence="1" id="KW-1133">Transmembrane helix</keyword>
<evidence type="ECO:0000256" key="1">
    <source>
        <dbReference type="SAM" id="Phobius"/>
    </source>
</evidence>
<keyword evidence="1" id="KW-0812">Transmembrane</keyword>
<proteinExistence type="predicted"/>
<sequence>MELFPFLCFQSLTQIGPILGQVHLIGSGYVYVIFFTGAFKKSPMNLWVHLRFFETFVQARHLHSFSARISRIQIVFYPTAFWSTLTPGGRIFETESAINLEDLLSRYIFESK</sequence>
<evidence type="ECO:0000313" key="2">
    <source>
        <dbReference type="EMBL" id="SDL36512.1"/>
    </source>
</evidence>
<gene>
    <name evidence="2" type="ORF">SAMN05660860_00441</name>
</gene>
<reference evidence="2 3" key="1">
    <citation type="submission" date="2016-10" db="EMBL/GenBank/DDBJ databases">
        <authorList>
            <person name="de Groot N.N."/>
        </authorList>
    </citation>
    <scope>NUCLEOTIDE SEQUENCE [LARGE SCALE GENOMIC DNA]</scope>
    <source>
        <strain evidence="2 3">DSM 17813</strain>
    </source>
</reference>
<dbReference type="AlphaFoldDB" id="A0A1G9JGV1"/>
<keyword evidence="1" id="KW-0472">Membrane</keyword>